<evidence type="ECO:0000313" key="2">
    <source>
        <dbReference type="EMBL" id="EQD57274.1"/>
    </source>
</evidence>
<accession>T1BVT6</accession>
<organism evidence="2">
    <name type="scientific">mine drainage metagenome</name>
    <dbReference type="NCBI Taxonomy" id="410659"/>
    <lineage>
        <taxon>unclassified sequences</taxon>
        <taxon>metagenomes</taxon>
        <taxon>ecological metagenomes</taxon>
    </lineage>
</organism>
<dbReference type="SUPFAM" id="SSF56300">
    <property type="entry name" value="Metallo-dependent phosphatases"/>
    <property type="match status" value="1"/>
</dbReference>
<dbReference type="PANTHER" id="PTHR42850:SF2">
    <property type="entry name" value="BLL5683 PROTEIN"/>
    <property type="match status" value="1"/>
</dbReference>
<dbReference type="AlphaFoldDB" id="T1BVT6"/>
<name>T1BVT6_9ZZZZ</name>
<dbReference type="GO" id="GO:0016791">
    <property type="term" value="F:phosphatase activity"/>
    <property type="evidence" value="ECO:0007669"/>
    <property type="project" value="TreeGrafter"/>
</dbReference>
<dbReference type="Gene3D" id="3.60.21.10">
    <property type="match status" value="1"/>
</dbReference>
<dbReference type="GO" id="GO:0005737">
    <property type="term" value="C:cytoplasm"/>
    <property type="evidence" value="ECO:0007669"/>
    <property type="project" value="TreeGrafter"/>
</dbReference>
<proteinExistence type="predicted"/>
<dbReference type="Pfam" id="PF00149">
    <property type="entry name" value="Metallophos"/>
    <property type="match status" value="1"/>
</dbReference>
<dbReference type="InterPro" id="IPR050126">
    <property type="entry name" value="Ap4A_hydrolase"/>
</dbReference>
<reference evidence="2" key="1">
    <citation type="submission" date="2013-08" db="EMBL/GenBank/DDBJ databases">
        <authorList>
            <person name="Mendez C."/>
            <person name="Richter M."/>
            <person name="Ferrer M."/>
            <person name="Sanchez J."/>
        </authorList>
    </citation>
    <scope>NUCLEOTIDE SEQUENCE</scope>
</reference>
<sequence>MRTLVISDVHSNFEALRSVTENVLYDEIIFLGDAINYGPQPLEVLDWIHENVKYRILGNHDNSFLMGQDPNCSLQTRDMALYTMKNITEKLLGNEDKNKLRNFKESIDTKIDGERVLMAHGSPYDDFFGYTYGKEAEIISTDKDLEKFSYILLGHTHTSQ</sequence>
<evidence type="ECO:0000259" key="1">
    <source>
        <dbReference type="Pfam" id="PF00149"/>
    </source>
</evidence>
<dbReference type="InterPro" id="IPR004843">
    <property type="entry name" value="Calcineurin-like_PHP"/>
</dbReference>
<dbReference type="InterPro" id="IPR029052">
    <property type="entry name" value="Metallo-depent_PP-like"/>
</dbReference>
<dbReference type="PANTHER" id="PTHR42850">
    <property type="entry name" value="METALLOPHOSPHOESTERASE"/>
    <property type="match status" value="1"/>
</dbReference>
<dbReference type="EMBL" id="AUZX01007960">
    <property type="protein sequence ID" value="EQD57274.1"/>
    <property type="molecule type" value="Genomic_DNA"/>
</dbReference>
<reference evidence="2" key="2">
    <citation type="journal article" date="2014" name="ISME J.">
        <title>Microbial stratification in low pH oxic and suboxic macroscopic growths along an acid mine drainage.</title>
        <authorList>
            <person name="Mendez-Garcia C."/>
            <person name="Mesa V."/>
            <person name="Sprenger R.R."/>
            <person name="Richter M."/>
            <person name="Diez M.S."/>
            <person name="Solano J."/>
            <person name="Bargiela R."/>
            <person name="Golyshina O.V."/>
            <person name="Manteca A."/>
            <person name="Ramos J.L."/>
            <person name="Gallego J.R."/>
            <person name="Llorente I."/>
            <person name="Martins Dos Santos V.A."/>
            <person name="Jensen O.N."/>
            <person name="Pelaez A.I."/>
            <person name="Sanchez J."/>
            <person name="Ferrer M."/>
        </authorList>
    </citation>
    <scope>NUCLEOTIDE SEQUENCE</scope>
</reference>
<feature type="domain" description="Calcineurin-like phosphoesterase" evidence="1">
    <location>
        <begin position="1"/>
        <end position="157"/>
    </location>
</feature>
<comment type="caution">
    <text evidence="2">The sequence shown here is derived from an EMBL/GenBank/DDBJ whole genome shotgun (WGS) entry which is preliminary data.</text>
</comment>
<protein>
    <submittedName>
        <fullName evidence="2">Serine/threonine protein phosphatase</fullName>
    </submittedName>
</protein>
<gene>
    <name evidence="2" type="ORF">B1A_11151</name>
</gene>
<dbReference type="CDD" id="cd00838">
    <property type="entry name" value="MPP_superfamily"/>
    <property type="match status" value="1"/>
</dbReference>